<dbReference type="AlphaFoldDB" id="A0A9D2KW22"/>
<protein>
    <submittedName>
        <fullName evidence="7">Flippase-like domain-containing protein</fullName>
    </submittedName>
</protein>
<dbReference type="EMBL" id="DWZI01000035">
    <property type="protein sequence ID" value="HJA85774.1"/>
    <property type="molecule type" value="Genomic_DNA"/>
</dbReference>
<evidence type="ECO:0000313" key="7">
    <source>
        <dbReference type="EMBL" id="HJA85774.1"/>
    </source>
</evidence>
<reference evidence="7" key="1">
    <citation type="journal article" date="2021" name="PeerJ">
        <title>Extensive microbial diversity within the chicken gut microbiome revealed by metagenomics and culture.</title>
        <authorList>
            <person name="Gilroy R."/>
            <person name="Ravi A."/>
            <person name="Getino M."/>
            <person name="Pursley I."/>
            <person name="Horton D.L."/>
            <person name="Alikhan N.F."/>
            <person name="Baker D."/>
            <person name="Gharbi K."/>
            <person name="Hall N."/>
            <person name="Watson M."/>
            <person name="Adriaenssens E.M."/>
            <person name="Foster-Nyarko E."/>
            <person name="Jarju S."/>
            <person name="Secka A."/>
            <person name="Antonio M."/>
            <person name="Oren A."/>
            <person name="Chaudhuri R.R."/>
            <person name="La Ragione R."/>
            <person name="Hildebrand F."/>
            <person name="Pallen M.J."/>
        </authorList>
    </citation>
    <scope>NUCLEOTIDE SEQUENCE</scope>
    <source>
        <strain evidence="7">ChiHjej12B11-9795</strain>
    </source>
</reference>
<dbReference type="Pfam" id="PF03706">
    <property type="entry name" value="LPG_synthase_TM"/>
    <property type="match status" value="1"/>
</dbReference>
<sequence length="330" mass="37296">MNKLLKEILRVAFPIALGIFIMYWVYRDFDFARVGQVLLHGTSWGWMLFSLFFGVMSHVLRGWRWKQTLAPLGACPRAGNCVDAIFISYAANLVLPRVGEVSRCGVLARYDHVSFSKSLGTVVTERLLDGVCILLITGFTFLLQMPVFLRFFEETGTKIPSLVHLLSSPWFYVSLFSVAGVLVLLYYLLRMLSFFERVKGMALNLWEGVWSLRHVGNAGLFAFYTVAIWLCYFLHFYLTFFCFDFTSSLSFQAGLVMFVGGTFAVIVPTPNGAGPWHFAVITMMMLYGVSDEDASMFALIVHGIQTLLVIVLGMYGWLHVLLANRRTQAS</sequence>
<name>A0A9D2KW22_9BACE</name>
<keyword evidence="3 6" id="KW-0812">Transmembrane</keyword>
<feature type="transmembrane region" description="Helical" evidence="6">
    <location>
        <begin position="127"/>
        <end position="149"/>
    </location>
</feature>
<keyword evidence="5 6" id="KW-0472">Membrane</keyword>
<evidence type="ECO:0000256" key="4">
    <source>
        <dbReference type="ARBA" id="ARBA00022989"/>
    </source>
</evidence>
<feature type="transmembrane region" description="Helical" evidence="6">
    <location>
        <begin position="38"/>
        <end position="60"/>
    </location>
</feature>
<gene>
    <name evidence="7" type="ORF">H9950_06220</name>
</gene>
<reference evidence="7" key="2">
    <citation type="submission" date="2021-04" db="EMBL/GenBank/DDBJ databases">
        <authorList>
            <person name="Gilroy R."/>
        </authorList>
    </citation>
    <scope>NUCLEOTIDE SEQUENCE</scope>
    <source>
        <strain evidence="7">ChiHjej12B11-9795</strain>
    </source>
</reference>
<dbReference type="PANTHER" id="PTHR39087:SF2">
    <property type="entry name" value="UPF0104 MEMBRANE PROTEIN MJ1595"/>
    <property type="match status" value="1"/>
</dbReference>
<dbReference type="Proteomes" id="UP000823862">
    <property type="component" value="Unassembled WGS sequence"/>
</dbReference>
<feature type="transmembrane region" description="Helical" evidence="6">
    <location>
        <begin position="7"/>
        <end position="26"/>
    </location>
</feature>
<comment type="subcellular location">
    <subcellularLocation>
        <location evidence="1">Cell membrane</location>
        <topology evidence="1">Multi-pass membrane protein</topology>
    </subcellularLocation>
</comment>
<evidence type="ECO:0000313" key="8">
    <source>
        <dbReference type="Proteomes" id="UP000823862"/>
    </source>
</evidence>
<feature type="transmembrane region" description="Helical" evidence="6">
    <location>
        <begin position="221"/>
        <end position="243"/>
    </location>
</feature>
<dbReference type="InterPro" id="IPR022791">
    <property type="entry name" value="L-PG_synthase/AglD"/>
</dbReference>
<feature type="transmembrane region" description="Helical" evidence="6">
    <location>
        <begin position="249"/>
        <end position="267"/>
    </location>
</feature>
<feature type="transmembrane region" description="Helical" evidence="6">
    <location>
        <begin position="169"/>
        <end position="189"/>
    </location>
</feature>
<organism evidence="7 8">
    <name type="scientific">Candidatus Bacteroides avicola</name>
    <dbReference type="NCBI Taxonomy" id="2838468"/>
    <lineage>
        <taxon>Bacteria</taxon>
        <taxon>Pseudomonadati</taxon>
        <taxon>Bacteroidota</taxon>
        <taxon>Bacteroidia</taxon>
        <taxon>Bacteroidales</taxon>
        <taxon>Bacteroidaceae</taxon>
        <taxon>Bacteroides</taxon>
    </lineage>
</organism>
<comment type="caution">
    <text evidence="7">The sequence shown here is derived from an EMBL/GenBank/DDBJ whole genome shotgun (WGS) entry which is preliminary data.</text>
</comment>
<keyword evidence="2" id="KW-1003">Cell membrane</keyword>
<dbReference type="PANTHER" id="PTHR39087">
    <property type="entry name" value="UPF0104 MEMBRANE PROTEIN MJ1595"/>
    <property type="match status" value="1"/>
</dbReference>
<evidence type="ECO:0000256" key="2">
    <source>
        <dbReference type="ARBA" id="ARBA00022475"/>
    </source>
</evidence>
<evidence type="ECO:0000256" key="3">
    <source>
        <dbReference type="ARBA" id="ARBA00022692"/>
    </source>
</evidence>
<evidence type="ECO:0000256" key="1">
    <source>
        <dbReference type="ARBA" id="ARBA00004651"/>
    </source>
</evidence>
<dbReference type="GO" id="GO:0005886">
    <property type="term" value="C:plasma membrane"/>
    <property type="evidence" value="ECO:0007669"/>
    <property type="project" value="UniProtKB-SubCell"/>
</dbReference>
<evidence type="ECO:0000256" key="6">
    <source>
        <dbReference type="SAM" id="Phobius"/>
    </source>
</evidence>
<keyword evidence="4 6" id="KW-1133">Transmembrane helix</keyword>
<evidence type="ECO:0000256" key="5">
    <source>
        <dbReference type="ARBA" id="ARBA00023136"/>
    </source>
</evidence>
<feature type="transmembrane region" description="Helical" evidence="6">
    <location>
        <begin position="296"/>
        <end position="318"/>
    </location>
</feature>
<proteinExistence type="predicted"/>
<accession>A0A9D2KW22</accession>
<feature type="transmembrane region" description="Helical" evidence="6">
    <location>
        <begin position="274"/>
        <end position="290"/>
    </location>
</feature>